<evidence type="ECO:0000256" key="4">
    <source>
        <dbReference type="ARBA" id="ARBA00022840"/>
    </source>
</evidence>
<evidence type="ECO:0000313" key="8">
    <source>
        <dbReference type="Proteomes" id="UP000530850"/>
    </source>
</evidence>
<sequence length="993" mass="110054">MNQLREYMCDGTPQRIAERYARLPQLAREMDFGPFDGNVVVLDTETTGVSFKNDELTQVAAARMEKGEVVDWFVTFVNPGKPIPEEVVHLTHIHDEDVADAPTPQEALAALVEFVGDATVVAHNANFDRTFTTRHPEGYPLLENLWVDSLDLARISLPQMKSHRLVDLVKAFGAPVSTHRADDDVAATCALFRILLAAVSQMPPMLVVKIASLCPVEEWQTGAVFQYFASCGERTPFSLRQLRKDALKGVDLTPKRNIKSIMEEGPVELQFPTEEEIAAAFAPNGLLSRIYPEFEPRSEQQQMAQAVRSAFDQGTNLVVEAGTGVGKSMAYLLSAAAVARDNNITVGVATKTNALLDQLVYKELPALTAAMKAVNPEAPEVTFAPLKGFSHYVCLWKLEQLVSDRARLVNVHNREVSQAPSMAALLSFAEQSDFDDMDTLKIDFQTTPRYSFTTASHDCLRHKCPYFNGKCFVFGARARAAASHVVVTNHSLFFCDLSHDHALLPPSAYWVVDEAHGAEAEARRALSSDLEVGPLRRIARHLASTERRRSLFDRIVKAAIPAGKEEASSLLYGLLEKAREASQLYSQAVDGYAKSLRGLLFFDESRRSKSYETVEIWLNDDILGSYTFKDVKEKGLALNEAVERLIMRSQDVVAYLDELDGCEGVQRELASVVLDLKCVVSTCEILFKTMSDRYVYSAFLNRKEDKGTDKLEAQLFNVGGYLDEALYPELHSVVYTSATLTVDGTFQSFCDAMGLNTSPSSACQTLELPSSYDFDHRMTIYVVKDLPEPSAPAYLDQLATFLAQAHLAQGGAMLTLFTNRREMERCFETVAPALKEEDLRVVCQKWGVSVKGLRDDFVADEHLSLFALKSFWEGFDAPGATLKGVVIPKLPFSKPSDPLSCERANRDDNAWKRYVLPAAVTEVKQAAGRLIRRASDEGVVILVDSRVASKWYGKVFQRSMPSRNIKVMTRAEILEELAAAAQARREGPGDGAA</sequence>
<comment type="caution">
    <text evidence="7">The sequence shown here is derived from an EMBL/GenBank/DDBJ whole genome shotgun (WGS) entry which is preliminary data.</text>
</comment>
<keyword evidence="1" id="KW-0547">Nucleotide-binding</keyword>
<dbReference type="GO" id="GO:0006139">
    <property type="term" value="P:nucleobase-containing compound metabolic process"/>
    <property type="evidence" value="ECO:0007669"/>
    <property type="project" value="InterPro"/>
</dbReference>
<dbReference type="GeneID" id="93356793"/>
<dbReference type="InterPro" id="IPR012337">
    <property type="entry name" value="RNaseH-like_sf"/>
</dbReference>
<evidence type="ECO:0000259" key="6">
    <source>
        <dbReference type="PROSITE" id="PS51193"/>
    </source>
</evidence>
<evidence type="ECO:0000256" key="1">
    <source>
        <dbReference type="ARBA" id="ARBA00022741"/>
    </source>
</evidence>
<dbReference type="GO" id="GO:0003678">
    <property type="term" value="F:DNA helicase activity"/>
    <property type="evidence" value="ECO:0007669"/>
    <property type="project" value="UniProtKB-EC"/>
</dbReference>
<feature type="domain" description="Helicase ATP-binding" evidence="6">
    <location>
        <begin position="286"/>
        <end position="588"/>
    </location>
</feature>
<evidence type="ECO:0000256" key="3">
    <source>
        <dbReference type="ARBA" id="ARBA00022839"/>
    </source>
</evidence>
<dbReference type="PROSITE" id="PS51193">
    <property type="entry name" value="HELICASE_ATP_BIND_2"/>
    <property type="match status" value="1"/>
</dbReference>
<evidence type="ECO:0000256" key="5">
    <source>
        <dbReference type="ARBA" id="ARBA00038058"/>
    </source>
</evidence>
<dbReference type="SMART" id="SM00491">
    <property type="entry name" value="HELICc2"/>
    <property type="match status" value="1"/>
</dbReference>
<dbReference type="InterPro" id="IPR045028">
    <property type="entry name" value="DinG/Rad3-like"/>
</dbReference>
<dbReference type="SUPFAM" id="SSF53098">
    <property type="entry name" value="Ribonuclease H-like"/>
    <property type="match status" value="1"/>
</dbReference>
<dbReference type="Pfam" id="PF00929">
    <property type="entry name" value="RNase_T"/>
    <property type="match status" value="1"/>
</dbReference>
<dbReference type="GO" id="GO:0016818">
    <property type="term" value="F:hydrolase activity, acting on acid anhydrides, in phosphorus-containing anhydrides"/>
    <property type="evidence" value="ECO:0007669"/>
    <property type="project" value="InterPro"/>
</dbReference>
<dbReference type="EC" id="3.6.4.12" evidence="7"/>
<dbReference type="GO" id="GO:0003676">
    <property type="term" value="F:nucleic acid binding"/>
    <property type="evidence" value="ECO:0007669"/>
    <property type="project" value="InterPro"/>
</dbReference>
<dbReference type="FunFam" id="3.30.420.10:FF:000045">
    <property type="entry name" value="3'-5' exonuclease DinG"/>
    <property type="match status" value="1"/>
</dbReference>
<dbReference type="CDD" id="cd06127">
    <property type="entry name" value="DEDDh"/>
    <property type="match status" value="1"/>
</dbReference>
<gene>
    <name evidence="7" type="ORF">FHR31_001418</name>
</gene>
<dbReference type="SMART" id="SM00479">
    <property type="entry name" value="EXOIII"/>
    <property type="match status" value="1"/>
</dbReference>
<keyword evidence="3" id="KW-0269">Exonuclease</keyword>
<evidence type="ECO:0000256" key="2">
    <source>
        <dbReference type="ARBA" id="ARBA00022801"/>
    </source>
</evidence>
<dbReference type="InterPro" id="IPR013520">
    <property type="entry name" value="Ribonucl_H"/>
</dbReference>
<dbReference type="GO" id="GO:0005524">
    <property type="term" value="F:ATP binding"/>
    <property type="evidence" value="ECO:0007669"/>
    <property type="project" value="UniProtKB-KW"/>
</dbReference>
<keyword evidence="4" id="KW-0067">ATP-binding</keyword>
<dbReference type="InterPro" id="IPR014013">
    <property type="entry name" value="Helic_SF1/SF2_ATP-bd_DinG/Rad3"/>
</dbReference>
<proteinExistence type="inferred from homology"/>
<dbReference type="InterPro" id="IPR036397">
    <property type="entry name" value="RNaseH_sf"/>
</dbReference>
<evidence type="ECO:0000313" key="7">
    <source>
        <dbReference type="EMBL" id="MBB3171598.1"/>
    </source>
</evidence>
<dbReference type="EMBL" id="JACHYA010000004">
    <property type="protein sequence ID" value="MBB3171598.1"/>
    <property type="molecule type" value="Genomic_DNA"/>
</dbReference>
<protein>
    <submittedName>
        <fullName evidence="7">ATP-dependent DNA helicase DinG</fullName>
        <ecNumber evidence="7">3.6.4.12</ecNumber>
    </submittedName>
</protein>
<accession>A0A7W5D2R4</accession>
<dbReference type="RefSeq" id="WP_214647057.1">
    <property type="nucleotide sequence ID" value="NZ_JACHYA010000004.1"/>
</dbReference>
<organism evidence="7 8">
    <name type="scientific">Parvibacter caecicola</name>
    <dbReference type="NCBI Taxonomy" id="747645"/>
    <lineage>
        <taxon>Bacteria</taxon>
        <taxon>Bacillati</taxon>
        <taxon>Actinomycetota</taxon>
        <taxon>Coriobacteriia</taxon>
        <taxon>Coriobacteriales</taxon>
        <taxon>Coriobacteriaceae</taxon>
        <taxon>Parvibacter</taxon>
    </lineage>
</organism>
<dbReference type="Gene3D" id="3.30.420.10">
    <property type="entry name" value="Ribonuclease H-like superfamily/Ribonuclease H"/>
    <property type="match status" value="1"/>
</dbReference>
<dbReference type="Proteomes" id="UP000530850">
    <property type="component" value="Unassembled WGS sequence"/>
</dbReference>
<reference evidence="7 8" key="1">
    <citation type="submission" date="2020-08" db="EMBL/GenBank/DDBJ databases">
        <title>Sequencing the genomes of 1000 actinobacteria strains.</title>
        <authorList>
            <person name="Klenk H.-P."/>
        </authorList>
    </citation>
    <scope>NUCLEOTIDE SEQUENCE [LARGE SCALE GENOMIC DNA]</scope>
    <source>
        <strain evidence="7 8">DSM 22242</strain>
    </source>
</reference>
<dbReference type="PANTHER" id="PTHR11472">
    <property type="entry name" value="DNA REPAIR DEAD HELICASE RAD3/XP-D SUBFAMILY MEMBER"/>
    <property type="match status" value="1"/>
</dbReference>
<dbReference type="SUPFAM" id="SSF52540">
    <property type="entry name" value="P-loop containing nucleoside triphosphate hydrolases"/>
    <property type="match status" value="1"/>
</dbReference>
<keyword evidence="2 7" id="KW-0378">Hydrolase</keyword>
<dbReference type="Gene3D" id="3.40.50.300">
    <property type="entry name" value="P-loop containing nucleotide triphosphate hydrolases"/>
    <property type="match status" value="2"/>
</dbReference>
<name>A0A7W5D2R4_9ACTN</name>
<comment type="similarity">
    <text evidence="5">Belongs to the helicase family. DinG subfamily.</text>
</comment>
<keyword evidence="3" id="KW-0540">Nuclease</keyword>
<dbReference type="InterPro" id="IPR027417">
    <property type="entry name" value="P-loop_NTPase"/>
</dbReference>
<dbReference type="Pfam" id="PF13307">
    <property type="entry name" value="Helicase_C_2"/>
    <property type="match status" value="1"/>
</dbReference>
<dbReference type="GO" id="GO:0004527">
    <property type="term" value="F:exonuclease activity"/>
    <property type="evidence" value="ECO:0007669"/>
    <property type="project" value="UniProtKB-KW"/>
</dbReference>
<dbReference type="InterPro" id="IPR006555">
    <property type="entry name" value="ATP-dep_Helicase_C"/>
</dbReference>
<keyword evidence="7" id="KW-0347">Helicase</keyword>
<dbReference type="AlphaFoldDB" id="A0A7W5D2R4"/>
<dbReference type="PANTHER" id="PTHR11472:SF34">
    <property type="entry name" value="REGULATOR OF TELOMERE ELONGATION HELICASE 1"/>
    <property type="match status" value="1"/>
</dbReference>